<gene>
    <name evidence="3" type="ORF">C8J55DRAFT_561079</name>
</gene>
<dbReference type="InterPro" id="IPR058913">
    <property type="entry name" value="Integrase_dom_put"/>
</dbReference>
<reference evidence="3" key="1">
    <citation type="submission" date="2022-08" db="EMBL/GenBank/DDBJ databases">
        <authorList>
            <consortium name="DOE Joint Genome Institute"/>
            <person name="Min B."/>
            <person name="Riley R."/>
            <person name="Sierra-Patev S."/>
            <person name="Naranjo-Ortiz M."/>
            <person name="Looney B."/>
            <person name="Konkel Z."/>
            <person name="Slot J.C."/>
            <person name="Sakamoto Y."/>
            <person name="Steenwyk J.L."/>
            <person name="Rokas A."/>
            <person name="Carro J."/>
            <person name="Camarero S."/>
            <person name="Ferreira P."/>
            <person name="Molpeceres G."/>
            <person name="Ruiz-Duenas F.J."/>
            <person name="Serrano A."/>
            <person name="Henrissat B."/>
            <person name="Drula E."/>
            <person name="Hughes K.W."/>
            <person name="Mata J.L."/>
            <person name="Ishikawa N.K."/>
            <person name="Vargas-Isla R."/>
            <person name="Ushijima S."/>
            <person name="Smith C.A."/>
            <person name="Ahrendt S."/>
            <person name="Andreopoulos W."/>
            <person name="He G."/>
            <person name="Labutti K."/>
            <person name="Lipzen A."/>
            <person name="Ng V."/>
            <person name="Sandor L."/>
            <person name="Barry K."/>
            <person name="Martinez A.T."/>
            <person name="Xiao Y."/>
            <person name="Gibbons J.G."/>
            <person name="Terashima K."/>
            <person name="Hibbett D.S."/>
            <person name="Grigoriev I.V."/>
        </authorList>
    </citation>
    <scope>NUCLEOTIDE SEQUENCE</scope>
    <source>
        <strain evidence="3">Sp2 HRB7682 ss15</strain>
    </source>
</reference>
<feature type="domain" description="Integrase core" evidence="2">
    <location>
        <begin position="116"/>
        <end position="162"/>
    </location>
</feature>
<dbReference type="EMBL" id="JANVFS010000017">
    <property type="protein sequence ID" value="KAJ4478732.1"/>
    <property type="molecule type" value="Genomic_DNA"/>
</dbReference>
<evidence type="ECO:0000256" key="1">
    <source>
        <dbReference type="SAM" id="MobiDB-lite"/>
    </source>
</evidence>
<evidence type="ECO:0000313" key="4">
    <source>
        <dbReference type="Proteomes" id="UP001150238"/>
    </source>
</evidence>
<proteinExistence type="predicted"/>
<dbReference type="Pfam" id="PF24764">
    <property type="entry name" value="rva_4"/>
    <property type="match status" value="1"/>
</dbReference>
<dbReference type="AlphaFoldDB" id="A0A9W9AB62"/>
<name>A0A9W9AB62_9AGAR</name>
<feature type="region of interest" description="Disordered" evidence="1">
    <location>
        <begin position="246"/>
        <end position="286"/>
    </location>
</feature>
<accession>A0A9W9AB62</accession>
<dbReference type="Proteomes" id="UP001150238">
    <property type="component" value="Unassembled WGS sequence"/>
</dbReference>
<feature type="region of interest" description="Disordered" evidence="1">
    <location>
        <begin position="205"/>
        <end position="233"/>
    </location>
</feature>
<organism evidence="3 4">
    <name type="scientific">Lentinula lateritia</name>
    <dbReference type="NCBI Taxonomy" id="40482"/>
    <lineage>
        <taxon>Eukaryota</taxon>
        <taxon>Fungi</taxon>
        <taxon>Dikarya</taxon>
        <taxon>Basidiomycota</taxon>
        <taxon>Agaricomycotina</taxon>
        <taxon>Agaricomycetes</taxon>
        <taxon>Agaricomycetidae</taxon>
        <taxon>Agaricales</taxon>
        <taxon>Marasmiineae</taxon>
        <taxon>Omphalotaceae</taxon>
        <taxon>Lentinula</taxon>
    </lineage>
</organism>
<evidence type="ECO:0000313" key="3">
    <source>
        <dbReference type="EMBL" id="KAJ4478732.1"/>
    </source>
</evidence>
<reference evidence="3" key="2">
    <citation type="journal article" date="2023" name="Proc. Natl. Acad. Sci. U.S.A.">
        <title>A global phylogenomic analysis of the shiitake genus Lentinula.</title>
        <authorList>
            <person name="Sierra-Patev S."/>
            <person name="Min B."/>
            <person name="Naranjo-Ortiz M."/>
            <person name="Looney B."/>
            <person name="Konkel Z."/>
            <person name="Slot J.C."/>
            <person name="Sakamoto Y."/>
            <person name="Steenwyk J.L."/>
            <person name="Rokas A."/>
            <person name="Carro J."/>
            <person name="Camarero S."/>
            <person name="Ferreira P."/>
            <person name="Molpeceres G."/>
            <person name="Ruiz-Duenas F.J."/>
            <person name="Serrano A."/>
            <person name="Henrissat B."/>
            <person name="Drula E."/>
            <person name="Hughes K.W."/>
            <person name="Mata J.L."/>
            <person name="Ishikawa N.K."/>
            <person name="Vargas-Isla R."/>
            <person name="Ushijima S."/>
            <person name="Smith C.A."/>
            <person name="Donoghue J."/>
            <person name="Ahrendt S."/>
            <person name="Andreopoulos W."/>
            <person name="He G."/>
            <person name="LaButti K."/>
            <person name="Lipzen A."/>
            <person name="Ng V."/>
            <person name="Riley R."/>
            <person name="Sandor L."/>
            <person name="Barry K."/>
            <person name="Martinez A.T."/>
            <person name="Xiao Y."/>
            <person name="Gibbons J.G."/>
            <person name="Terashima K."/>
            <person name="Grigoriev I.V."/>
            <person name="Hibbett D."/>
        </authorList>
    </citation>
    <scope>NUCLEOTIDE SEQUENCE</scope>
    <source>
        <strain evidence="3">Sp2 HRB7682 ss15</strain>
    </source>
</reference>
<evidence type="ECO:0000259" key="2">
    <source>
        <dbReference type="Pfam" id="PF24764"/>
    </source>
</evidence>
<sequence>MTTILNISLSLSGTSIWDQFAFAPLSRSASPPCLVTPLVTPPLPLRDRSQRTIIRLAQETTCTIKDSHISLPGPVTEECTGKPGHLRKHINVNFMREAVDAKRQITLVDLALQIGVTELHASTNNQLSTVLKVFLKAVDSVGHPLRIRGGRGWENRAIAIYIIFTMASTVVHLFGDYQLITLGLSVCHALTTTNQSQHRPTCFLTPLQDIRPPQDRTTGTTHLPKTGPRPLRKLRDLDLGNVEATSHVELRTASPLPPPTLENAPPRAQPPGTYPHGYLPSPELTPSRPIPIYNLFDSTLTF</sequence>
<comment type="caution">
    <text evidence="3">The sequence shown here is derived from an EMBL/GenBank/DDBJ whole genome shotgun (WGS) entry which is preliminary data.</text>
</comment>
<protein>
    <recommendedName>
        <fullName evidence="2">Integrase core domain-containing protein</fullName>
    </recommendedName>
</protein>